<keyword evidence="3" id="KW-1185">Reference proteome</keyword>
<accession>A0A6G4UDU7</accession>
<feature type="non-terminal residue" evidence="2">
    <location>
        <position position="1"/>
    </location>
</feature>
<sequence>CSSTTSGPPTLRVGDSGPEVVELQKRLLETGTYPLGDTDGNFDEKVRNAVRTYQFTRGIDEDERGVYGPATRRALESET</sequence>
<dbReference type="InterPro" id="IPR002477">
    <property type="entry name" value="Peptidoglycan-bd-like"/>
</dbReference>
<comment type="caution">
    <text evidence="2">The sequence shown here is derived from an EMBL/GenBank/DDBJ whole genome shotgun (WGS) entry which is preliminary data.</text>
</comment>
<dbReference type="InterPro" id="IPR036366">
    <property type="entry name" value="PGBDSf"/>
</dbReference>
<dbReference type="InterPro" id="IPR036365">
    <property type="entry name" value="PGBD-like_sf"/>
</dbReference>
<dbReference type="Pfam" id="PF01471">
    <property type="entry name" value="PG_binding_1"/>
    <property type="match status" value="1"/>
</dbReference>
<proteinExistence type="predicted"/>
<evidence type="ECO:0000259" key="1">
    <source>
        <dbReference type="Pfam" id="PF01471"/>
    </source>
</evidence>
<name>A0A6G4UDU7_9ACTN</name>
<organism evidence="2 3">
    <name type="scientific">Streptomyces coryli</name>
    <dbReference type="NCBI Taxonomy" id="1128680"/>
    <lineage>
        <taxon>Bacteria</taxon>
        <taxon>Bacillati</taxon>
        <taxon>Actinomycetota</taxon>
        <taxon>Actinomycetes</taxon>
        <taxon>Kitasatosporales</taxon>
        <taxon>Streptomycetaceae</taxon>
        <taxon>Streptomyces</taxon>
    </lineage>
</organism>
<dbReference type="SUPFAM" id="SSF47090">
    <property type="entry name" value="PGBD-like"/>
    <property type="match status" value="1"/>
</dbReference>
<evidence type="ECO:0000313" key="2">
    <source>
        <dbReference type="EMBL" id="NGN69880.1"/>
    </source>
</evidence>
<dbReference type="Proteomes" id="UP000481583">
    <property type="component" value="Unassembled WGS sequence"/>
</dbReference>
<protein>
    <submittedName>
        <fullName evidence="2">Peptidoglycan-binding protein</fullName>
    </submittedName>
</protein>
<gene>
    <name evidence="2" type="ORF">G5C51_39085</name>
</gene>
<dbReference type="AlphaFoldDB" id="A0A6G4UDU7"/>
<dbReference type="Gene3D" id="1.10.101.10">
    <property type="entry name" value="PGBD-like superfamily/PGBD"/>
    <property type="match status" value="1"/>
</dbReference>
<reference evidence="2 3" key="1">
    <citation type="submission" date="2020-02" db="EMBL/GenBank/DDBJ databases">
        <title>Whole-genome analyses of novel actinobacteria.</title>
        <authorList>
            <person name="Sahin N."/>
        </authorList>
    </citation>
    <scope>NUCLEOTIDE SEQUENCE [LARGE SCALE GENOMIC DNA]</scope>
    <source>
        <strain evidence="2 3">A7024</strain>
    </source>
</reference>
<dbReference type="RefSeq" id="WP_165245197.1">
    <property type="nucleotide sequence ID" value="NZ_JAAKZV010000358.1"/>
</dbReference>
<dbReference type="EMBL" id="JAAKZV010000358">
    <property type="protein sequence ID" value="NGN69880.1"/>
    <property type="molecule type" value="Genomic_DNA"/>
</dbReference>
<evidence type="ECO:0000313" key="3">
    <source>
        <dbReference type="Proteomes" id="UP000481583"/>
    </source>
</evidence>
<feature type="domain" description="Peptidoglycan binding-like" evidence="1">
    <location>
        <begin position="16"/>
        <end position="75"/>
    </location>
</feature>